<dbReference type="SMART" id="SM00782">
    <property type="entry name" value="PhnA_Zn_Ribbon"/>
    <property type="match status" value="1"/>
</dbReference>
<organism evidence="2 3">
    <name type="scientific">Thiosulfatimonas sediminis</name>
    <dbReference type="NCBI Taxonomy" id="2675054"/>
    <lineage>
        <taxon>Bacteria</taxon>
        <taxon>Pseudomonadati</taxon>
        <taxon>Pseudomonadota</taxon>
        <taxon>Gammaproteobacteria</taxon>
        <taxon>Thiotrichales</taxon>
        <taxon>Piscirickettsiaceae</taxon>
        <taxon>Thiosulfatimonas</taxon>
    </lineage>
</organism>
<dbReference type="EMBL" id="AP021889">
    <property type="protein sequence ID" value="BBP46048.1"/>
    <property type="molecule type" value="Genomic_DNA"/>
</dbReference>
<name>A0A6F8PVL7_9GAMM</name>
<evidence type="ECO:0000313" key="3">
    <source>
        <dbReference type="Proteomes" id="UP000501726"/>
    </source>
</evidence>
<gene>
    <name evidence="2" type="ORF">THMIRHAS_14210</name>
</gene>
<dbReference type="InterPro" id="IPR013991">
    <property type="entry name" value="PhnaA_N_proteobac"/>
</dbReference>
<dbReference type="PANTHER" id="PTHR30305:SF3">
    <property type="entry name" value="PROTEIN YJDM"/>
    <property type="match status" value="1"/>
</dbReference>
<evidence type="ECO:0000313" key="2">
    <source>
        <dbReference type="EMBL" id="BBP46048.1"/>
    </source>
</evidence>
<dbReference type="Proteomes" id="UP000501726">
    <property type="component" value="Chromosome"/>
</dbReference>
<accession>A0A6F8PVL7</accession>
<feature type="domain" description="PhnA protein N-terminal proteobacterial" evidence="1">
    <location>
        <begin position="6"/>
        <end position="51"/>
    </location>
</feature>
<dbReference type="Gene3D" id="2.30.30.40">
    <property type="entry name" value="SH3 Domains"/>
    <property type="match status" value="1"/>
</dbReference>
<dbReference type="SUPFAM" id="SSF82057">
    <property type="entry name" value="Prokaryotic SH3-related domain"/>
    <property type="match status" value="1"/>
</dbReference>
<dbReference type="Pfam" id="PF03831">
    <property type="entry name" value="YjdM"/>
    <property type="match status" value="1"/>
</dbReference>
<evidence type="ECO:0000259" key="1">
    <source>
        <dbReference type="SMART" id="SM00782"/>
    </source>
</evidence>
<keyword evidence="3" id="KW-1185">Reference proteome</keyword>
<protein>
    <submittedName>
        <fullName evidence="2">PhnA protein</fullName>
    </submittedName>
</protein>
<dbReference type="InterPro" id="IPR013988">
    <property type="entry name" value="YjdM_C"/>
</dbReference>
<dbReference type="RefSeq" id="WP_173272312.1">
    <property type="nucleotide sequence ID" value="NZ_AP021889.1"/>
</dbReference>
<dbReference type="AlphaFoldDB" id="A0A6F8PVL7"/>
<proteinExistence type="predicted"/>
<sequence>MTIKEQLLHRSEHHCELCGATENLEVMAVSPSDGSADESILLCQICREQIENPNKRDPHHWRCLNDAIWNPNPAVQVVAYRLLHEMAAEGWTQALLEMMYMEDATRAWAQQGLVGEEESIKVIDSNGNPINEGDDVTLIKDLEVKGANFTAKRGTLVKNIHLTDNPKHIEGKVNGTQIVIIAAFTKKA</sequence>
<dbReference type="PANTHER" id="PTHR30305">
    <property type="entry name" value="PROTEIN YJDM-RELATED"/>
    <property type="match status" value="1"/>
</dbReference>
<reference evidence="3" key="1">
    <citation type="submission" date="2019-11" db="EMBL/GenBank/DDBJ databases">
        <title>Isolation and characterization of two novel species in the genus Thiomicrorhabdus.</title>
        <authorList>
            <person name="Mochizuki J."/>
            <person name="Kojima H."/>
            <person name="Fukui M."/>
        </authorList>
    </citation>
    <scope>NUCLEOTIDE SEQUENCE [LARGE SCALE GENOMIC DNA]</scope>
    <source>
        <strain evidence="3">aks77</strain>
    </source>
</reference>
<dbReference type="KEGG" id="tse:THMIRHAS_14210"/>